<protein>
    <submittedName>
        <fullName evidence="2">Uncharacterized protein</fullName>
    </submittedName>
</protein>
<dbReference type="InterPro" id="IPR016024">
    <property type="entry name" value="ARM-type_fold"/>
</dbReference>
<dbReference type="InterPro" id="IPR011989">
    <property type="entry name" value="ARM-like"/>
</dbReference>
<proteinExistence type="predicted"/>
<name>A0A5J4U3T0_9EUKA</name>
<feature type="non-terminal residue" evidence="2">
    <location>
        <position position="1"/>
    </location>
</feature>
<dbReference type="SUPFAM" id="SSF48371">
    <property type="entry name" value="ARM repeat"/>
    <property type="match status" value="1"/>
</dbReference>
<reference evidence="2 3" key="1">
    <citation type="submission" date="2019-03" db="EMBL/GenBank/DDBJ databases">
        <title>Single cell metagenomics reveals metabolic interactions within the superorganism composed of flagellate Streblomastix strix and complex community of Bacteroidetes bacteria on its surface.</title>
        <authorList>
            <person name="Treitli S.C."/>
            <person name="Kolisko M."/>
            <person name="Husnik F."/>
            <person name="Keeling P."/>
            <person name="Hampl V."/>
        </authorList>
    </citation>
    <scope>NUCLEOTIDE SEQUENCE [LARGE SCALE GENOMIC DNA]</scope>
    <source>
        <strain evidence="2">ST1C</strain>
    </source>
</reference>
<sequence>GGIERNDENQQLKKELLESERKRIEAEDKLKQSGQETEDLLRSINGIYDSPELKQSDWFEMKNELEIVERGTEIQKEEIRQKKIKTCQKIISIFIGKENNEGKKLTIESGAIDALLHLLIEYPLDKITISHIWALYIFTYSSDEITLLLVSRNPFQSLLHLFDHPNMFVVNRAVVSIYNILISGSNTIVSSEPHPQFTVIQALDGIQNLYALFLKNVSQFSKNVSAESIAQLYKAMELPNEMKKEIINHLKSIFTRSEDDEKKDDEIRLRIINSGIVDALLHLFLTRDLNTITRAFSQAFFVLTYPLSNEITLSLFEIHPYPALIRLLNHSNKQIVDDLIASIYNIVIFGTDTPSISEKHPHFAEIQSCDGIRKLFDLFKRNDISKFNKDTTAECIGKLFRAQEIPDKQMRTKIIAHLKALLNSFDDWEKIIAKKALKGLSQNAVNRTEIEKDGFVIPQ</sequence>
<dbReference type="EMBL" id="SNRW01020429">
    <property type="protein sequence ID" value="KAA6365466.1"/>
    <property type="molecule type" value="Genomic_DNA"/>
</dbReference>
<keyword evidence="1" id="KW-0175">Coiled coil</keyword>
<evidence type="ECO:0000313" key="2">
    <source>
        <dbReference type="EMBL" id="KAA6365466.1"/>
    </source>
</evidence>
<dbReference type="Gene3D" id="1.25.10.10">
    <property type="entry name" value="Leucine-rich Repeat Variant"/>
    <property type="match status" value="2"/>
</dbReference>
<feature type="coiled-coil region" evidence="1">
    <location>
        <begin position="7"/>
        <end position="36"/>
    </location>
</feature>
<organism evidence="2 3">
    <name type="scientific">Streblomastix strix</name>
    <dbReference type="NCBI Taxonomy" id="222440"/>
    <lineage>
        <taxon>Eukaryota</taxon>
        <taxon>Metamonada</taxon>
        <taxon>Preaxostyla</taxon>
        <taxon>Oxymonadida</taxon>
        <taxon>Streblomastigidae</taxon>
        <taxon>Streblomastix</taxon>
    </lineage>
</organism>
<dbReference type="Proteomes" id="UP000324800">
    <property type="component" value="Unassembled WGS sequence"/>
</dbReference>
<accession>A0A5J4U3T0</accession>
<comment type="caution">
    <text evidence="2">The sequence shown here is derived from an EMBL/GenBank/DDBJ whole genome shotgun (WGS) entry which is preliminary data.</text>
</comment>
<dbReference type="AlphaFoldDB" id="A0A5J4U3T0"/>
<evidence type="ECO:0000313" key="3">
    <source>
        <dbReference type="Proteomes" id="UP000324800"/>
    </source>
</evidence>
<evidence type="ECO:0000256" key="1">
    <source>
        <dbReference type="SAM" id="Coils"/>
    </source>
</evidence>
<gene>
    <name evidence="2" type="ORF">EZS28_039007</name>
</gene>